<dbReference type="InterPro" id="IPR011333">
    <property type="entry name" value="SKP1/BTB/POZ_sf"/>
</dbReference>
<dbReference type="InterPro" id="IPR006652">
    <property type="entry name" value="Kelch_1"/>
</dbReference>
<dbReference type="InterPro" id="IPR011705">
    <property type="entry name" value="BACK"/>
</dbReference>
<organism evidence="4">
    <name type="scientific">Schistocephalus solidus</name>
    <name type="common">Tapeworm</name>
    <dbReference type="NCBI Taxonomy" id="70667"/>
    <lineage>
        <taxon>Eukaryota</taxon>
        <taxon>Metazoa</taxon>
        <taxon>Spiralia</taxon>
        <taxon>Lophotrochozoa</taxon>
        <taxon>Platyhelminthes</taxon>
        <taxon>Cestoda</taxon>
        <taxon>Eucestoda</taxon>
        <taxon>Diphyllobothriidea</taxon>
        <taxon>Diphyllobothriidae</taxon>
        <taxon>Schistocephalus</taxon>
    </lineage>
</organism>
<dbReference type="EMBL" id="GEEE01021636">
    <property type="protein sequence ID" value="JAP41589.1"/>
    <property type="molecule type" value="Transcribed_RNA"/>
</dbReference>
<dbReference type="SMART" id="SM00612">
    <property type="entry name" value="Kelch"/>
    <property type="match status" value="2"/>
</dbReference>
<sequence>PGSSQPFQREHLQAQNTRMSSVSFLSTSLGERNEVDRYEDISTKLSELRKSGQLCDCVIAIGDVNFPAHKAILVERIPFFTEVFFGEKPTTNLLHVLKKIKPRILETLLLFAYERSIAFTDENIYDLVLAARTLGMEDVKMACIRYLCQRLNRDTVIKTIAFARNNQLTELLEACRLFFWGSFENILDTEAFRLLTAEDMQRILGSERLNVTDESVAFRSLLAWISYDAGEARRDWFPRLFPLIRLPLFSRNFLESTVAQNEICQADETCMRLVDSVKRSAGVDESALQERRFWRDDASVLFVIGQPVRRKYTNDQRPKYVMEVYDRRLKKWEVFDQLLSGAQIFVVVNENIYGFGSCKPGEETDTVNVFNILERRVGRATPMHRARCSMAAVVLKQRIFVCGGKDTSCEIFDPLTDTWTLGPNMTSEVMDHCLVAISDRHVVTLGGYSYFSPRKWVEVMTLNTSQAAEAADWFPARTSVDGWQLMPHMLMPRSGHSACFFRGRIIVVGGNSEVSCAEMFVSGVDSEEDWVPRGQWTLLPLFTATSVTAYAGRLFSIDTNEVKCCLFSESKMKGMDEEECKLPEREDLPKLKSLALANKSIDWKFLPPFVNSYKHIKGGTLVLPDYYFDYLSFCEVFSHSASA</sequence>
<gene>
    <name evidence="4" type="primary">KLH18</name>
    <name evidence="4" type="ORF">TR167046</name>
</gene>
<evidence type="ECO:0000256" key="1">
    <source>
        <dbReference type="ARBA" id="ARBA00022441"/>
    </source>
</evidence>
<dbReference type="Pfam" id="PF01344">
    <property type="entry name" value="Kelch_1"/>
    <property type="match status" value="1"/>
</dbReference>
<evidence type="ECO:0000256" key="2">
    <source>
        <dbReference type="ARBA" id="ARBA00022737"/>
    </source>
</evidence>
<dbReference type="Gene3D" id="3.30.710.10">
    <property type="entry name" value="Potassium Channel Kv1.1, Chain A"/>
    <property type="match status" value="1"/>
</dbReference>
<dbReference type="AlphaFoldDB" id="A0A0X3NP20"/>
<dbReference type="SMART" id="SM00875">
    <property type="entry name" value="BACK"/>
    <property type="match status" value="1"/>
</dbReference>
<reference evidence="4" key="1">
    <citation type="submission" date="2016-01" db="EMBL/GenBank/DDBJ databases">
        <title>Reference transcriptome for the parasite Schistocephalus solidus: insights into the molecular evolution of parasitism.</title>
        <authorList>
            <person name="Hebert F.O."/>
            <person name="Grambauer S."/>
            <person name="Barber I."/>
            <person name="Landry C.R."/>
            <person name="Aubin-Horth N."/>
        </authorList>
    </citation>
    <scope>NUCLEOTIDE SEQUENCE</scope>
</reference>
<dbReference type="SUPFAM" id="SSF54695">
    <property type="entry name" value="POZ domain"/>
    <property type="match status" value="1"/>
</dbReference>
<dbReference type="Gene3D" id="1.25.40.420">
    <property type="match status" value="1"/>
</dbReference>
<protein>
    <submittedName>
        <fullName evidence="4">Kelch-like protein 18</fullName>
    </submittedName>
</protein>
<dbReference type="PANTHER" id="PTHR45632:SF3">
    <property type="entry name" value="KELCH-LIKE PROTEIN 32"/>
    <property type="match status" value="1"/>
</dbReference>
<evidence type="ECO:0000259" key="3">
    <source>
        <dbReference type="PROSITE" id="PS50097"/>
    </source>
</evidence>
<keyword evidence="1" id="KW-0880">Kelch repeat</keyword>
<accession>A0A0X3NP20</accession>
<feature type="non-terminal residue" evidence="4">
    <location>
        <position position="1"/>
    </location>
</feature>
<dbReference type="SMART" id="SM00225">
    <property type="entry name" value="BTB"/>
    <property type="match status" value="1"/>
</dbReference>
<proteinExistence type="predicted"/>
<name>A0A0X3NP20_SCHSO</name>
<feature type="domain" description="BTB" evidence="3">
    <location>
        <begin position="55"/>
        <end position="121"/>
    </location>
</feature>
<dbReference type="PANTHER" id="PTHR45632">
    <property type="entry name" value="LD33804P"/>
    <property type="match status" value="1"/>
</dbReference>
<keyword evidence="2" id="KW-0677">Repeat</keyword>
<evidence type="ECO:0000313" key="4">
    <source>
        <dbReference type="EMBL" id="JAP41589.1"/>
    </source>
</evidence>
<dbReference type="Pfam" id="PF00651">
    <property type="entry name" value="BTB"/>
    <property type="match status" value="1"/>
</dbReference>
<dbReference type="Pfam" id="PF07707">
    <property type="entry name" value="BACK"/>
    <property type="match status" value="1"/>
</dbReference>
<dbReference type="InterPro" id="IPR000210">
    <property type="entry name" value="BTB/POZ_dom"/>
</dbReference>
<dbReference type="SUPFAM" id="SSF117281">
    <property type="entry name" value="Kelch motif"/>
    <property type="match status" value="1"/>
</dbReference>
<dbReference type="Gene3D" id="2.120.10.80">
    <property type="entry name" value="Kelch-type beta propeller"/>
    <property type="match status" value="1"/>
</dbReference>
<dbReference type="PROSITE" id="PS50097">
    <property type="entry name" value="BTB"/>
    <property type="match status" value="1"/>
</dbReference>
<dbReference type="InterPro" id="IPR015915">
    <property type="entry name" value="Kelch-typ_b-propeller"/>
</dbReference>